<dbReference type="Pfam" id="PF00201">
    <property type="entry name" value="UDPGT"/>
    <property type="match status" value="1"/>
</dbReference>
<proteinExistence type="inferred from homology"/>
<dbReference type="Proteomes" id="UP001153620">
    <property type="component" value="Chromosome 2"/>
</dbReference>
<evidence type="ECO:0000256" key="3">
    <source>
        <dbReference type="ARBA" id="ARBA00022679"/>
    </source>
</evidence>
<comment type="catalytic activity">
    <reaction evidence="5">
        <text>glucuronate acceptor + UDP-alpha-D-glucuronate = acceptor beta-D-glucuronoside + UDP + H(+)</text>
        <dbReference type="Rhea" id="RHEA:21032"/>
        <dbReference type="ChEBI" id="CHEBI:15378"/>
        <dbReference type="ChEBI" id="CHEBI:58052"/>
        <dbReference type="ChEBI" id="CHEBI:58223"/>
        <dbReference type="ChEBI" id="CHEBI:132367"/>
        <dbReference type="ChEBI" id="CHEBI:132368"/>
        <dbReference type="EC" id="2.4.1.17"/>
    </reaction>
</comment>
<evidence type="ECO:0000256" key="1">
    <source>
        <dbReference type="ARBA" id="ARBA00009995"/>
    </source>
</evidence>
<comment type="similarity">
    <text evidence="1 4">Belongs to the UDP-glycosyltransferase family.</text>
</comment>
<dbReference type="OrthoDB" id="5835829at2759"/>
<dbReference type="EC" id="2.4.1.17" evidence="5"/>
<name>A0A9N9RQE4_9DIPT</name>
<dbReference type="PROSITE" id="PS00375">
    <property type="entry name" value="UDPGT"/>
    <property type="match status" value="1"/>
</dbReference>
<dbReference type="PANTHER" id="PTHR48043:SF159">
    <property type="entry name" value="EG:EG0003.4 PROTEIN-RELATED"/>
    <property type="match status" value="1"/>
</dbReference>
<dbReference type="InterPro" id="IPR050271">
    <property type="entry name" value="UDP-glycosyltransferase"/>
</dbReference>
<dbReference type="GO" id="GO:0016020">
    <property type="term" value="C:membrane"/>
    <property type="evidence" value="ECO:0007669"/>
    <property type="project" value="UniProtKB-SubCell"/>
</dbReference>
<evidence type="ECO:0000256" key="4">
    <source>
        <dbReference type="RuleBase" id="RU003718"/>
    </source>
</evidence>
<dbReference type="Gene3D" id="3.40.50.2000">
    <property type="entry name" value="Glycogen Phosphorylase B"/>
    <property type="match status" value="1"/>
</dbReference>
<keyword evidence="7" id="KW-1185">Reference proteome</keyword>
<dbReference type="PANTHER" id="PTHR48043">
    <property type="entry name" value="EG:EG0003.4 PROTEIN-RELATED"/>
    <property type="match status" value="1"/>
</dbReference>
<feature type="transmembrane region" description="Helical" evidence="5">
    <location>
        <begin position="393"/>
        <end position="411"/>
    </location>
</feature>
<organism evidence="6 7">
    <name type="scientific">Chironomus riparius</name>
    <dbReference type="NCBI Taxonomy" id="315576"/>
    <lineage>
        <taxon>Eukaryota</taxon>
        <taxon>Metazoa</taxon>
        <taxon>Ecdysozoa</taxon>
        <taxon>Arthropoda</taxon>
        <taxon>Hexapoda</taxon>
        <taxon>Insecta</taxon>
        <taxon>Pterygota</taxon>
        <taxon>Neoptera</taxon>
        <taxon>Endopterygota</taxon>
        <taxon>Diptera</taxon>
        <taxon>Nematocera</taxon>
        <taxon>Chironomoidea</taxon>
        <taxon>Chironomidae</taxon>
        <taxon>Chironominae</taxon>
        <taxon>Chironomus</taxon>
    </lineage>
</organism>
<evidence type="ECO:0000313" key="7">
    <source>
        <dbReference type="Proteomes" id="UP001153620"/>
    </source>
</evidence>
<evidence type="ECO:0000313" key="6">
    <source>
        <dbReference type="EMBL" id="CAG9802886.1"/>
    </source>
</evidence>
<accession>A0A9N9RQE4</accession>
<dbReference type="GO" id="GO:0015020">
    <property type="term" value="F:glucuronosyltransferase activity"/>
    <property type="evidence" value="ECO:0007669"/>
    <property type="project" value="UniProtKB-EC"/>
</dbReference>
<dbReference type="AlphaFoldDB" id="A0A9N9RQE4"/>
<dbReference type="InterPro" id="IPR002213">
    <property type="entry name" value="UDP_glucos_trans"/>
</dbReference>
<dbReference type="SUPFAM" id="SSF53756">
    <property type="entry name" value="UDP-Glycosyltransferase/glycogen phosphorylase"/>
    <property type="match status" value="1"/>
</dbReference>
<keyword evidence="3 4" id="KW-0808">Transferase</keyword>
<dbReference type="EMBL" id="OU895878">
    <property type="protein sequence ID" value="CAG9802886.1"/>
    <property type="molecule type" value="Genomic_DNA"/>
</dbReference>
<protein>
    <recommendedName>
        <fullName evidence="5">UDP-glucuronosyltransferase</fullName>
        <ecNumber evidence="5">2.4.1.17</ecNumber>
    </recommendedName>
</protein>
<sequence>MSRESPLKSVFSFYDFGALMCEGIKISKGIEVIKNYPDDFKFDLVIHDFVCGPCLLGLLPKFKYPPLIGISAFNNPPYTVDIVGGDKLGLTVKPFYLLHYDVNMNFIQRLHNGVINFLDSFYRKYFATPAIDKQMKEIYGPTTPYAEDLDKKAVLMLVNSHPAVDYPEPLPQNIIQVGGLQIKEPKPVSEDISEFIKKGKKGAVLMALGTNMRSDEIGSKAITSILEAFRQIPDYNFLWKFETAEMLKDMPKNVMIKDWLPQNDILALPNIKLFITHGGLLSTHEAVWHGVPMVAIPFIADQHRNVFKSVSSGIAVKVDFHSINTEKLKKAIVEVLHTPKYRRTAQQKSKVFKDQPEKPLDRAVWWCEYILRHPKATHLKPAEFNLGLLGSHFWDIQAIIVLVLVILACVIKRIYRRYRGSRTVDVNKKKN</sequence>
<keyword evidence="5" id="KW-0472">Membrane</keyword>
<keyword evidence="5" id="KW-1133">Transmembrane helix</keyword>
<dbReference type="CDD" id="cd03784">
    <property type="entry name" value="GT1_Gtf-like"/>
    <property type="match status" value="1"/>
</dbReference>
<reference evidence="6" key="1">
    <citation type="submission" date="2022-01" db="EMBL/GenBank/DDBJ databases">
        <authorList>
            <person name="King R."/>
        </authorList>
    </citation>
    <scope>NUCLEOTIDE SEQUENCE</scope>
</reference>
<evidence type="ECO:0000256" key="5">
    <source>
        <dbReference type="RuleBase" id="RU362059"/>
    </source>
</evidence>
<dbReference type="FunFam" id="3.40.50.2000:FF:000021">
    <property type="entry name" value="UDP-glucuronosyltransferase"/>
    <property type="match status" value="1"/>
</dbReference>
<comment type="subcellular location">
    <subcellularLocation>
        <location evidence="5">Membrane</location>
        <topology evidence="5">Single-pass membrane protein</topology>
    </subcellularLocation>
</comment>
<keyword evidence="2 4" id="KW-0328">Glycosyltransferase</keyword>
<evidence type="ECO:0000256" key="2">
    <source>
        <dbReference type="ARBA" id="ARBA00022676"/>
    </source>
</evidence>
<gene>
    <name evidence="6" type="ORF">CHIRRI_LOCUS5791</name>
</gene>
<dbReference type="InterPro" id="IPR035595">
    <property type="entry name" value="UDP_glycos_trans_CS"/>
</dbReference>
<keyword evidence="5" id="KW-0812">Transmembrane</keyword>
<reference evidence="6" key="2">
    <citation type="submission" date="2022-10" db="EMBL/GenBank/DDBJ databases">
        <authorList>
            <consortium name="ENA_rothamsted_submissions"/>
            <consortium name="culmorum"/>
            <person name="King R."/>
        </authorList>
    </citation>
    <scope>NUCLEOTIDE SEQUENCE</scope>
</reference>